<comment type="function">
    <text evidence="13">CRISPR (clustered regularly interspaced short palindromic repeat) is an adaptive immune system that provides protection against mobile genetic elements (viruses, transposable elements and conjugative plasmids). CRISPR clusters contain sequences complementary to antecedent mobile elements and target invading nucleic acids. CRISPR clusters are transcribed and processed into CRISPR RNA (crRNA).</text>
</comment>
<evidence type="ECO:0000256" key="7">
    <source>
        <dbReference type="ARBA" id="ARBA00022801"/>
    </source>
</evidence>
<evidence type="ECO:0000256" key="6">
    <source>
        <dbReference type="ARBA" id="ARBA00022723"/>
    </source>
</evidence>
<dbReference type="EC" id="3.1.12.1" evidence="3 13"/>
<dbReference type="Proteomes" id="UP001596989">
    <property type="component" value="Unassembled WGS sequence"/>
</dbReference>
<dbReference type="InterPro" id="IPR013343">
    <property type="entry name" value="CRISPR-assoc_prot_Cas4"/>
</dbReference>
<keyword evidence="9 13" id="KW-0408">Iron</keyword>
<dbReference type="RefSeq" id="WP_377564394.1">
    <property type="nucleotide sequence ID" value="NZ_JBHTJZ010000012.1"/>
</dbReference>
<dbReference type="Gene3D" id="3.90.320.10">
    <property type="match status" value="1"/>
</dbReference>
<dbReference type="InterPro" id="IPR051827">
    <property type="entry name" value="Cas4_exonuclease"/>
</dbReference>
<comment type="cofactor">
    <cofactor evidence="13">
        <name>Mg(2+)</name>
        <dbReference type="ChEBI" id="CHEBI:18420"/>
    </cofactor>
    <cofactor evidence="13">
        <name>Mn(2+)</name>
        <dbReference type="ChEBI" id="CHEBI:29035"/>
    </cofactor>
    <text evidence="13">Mg(2+) or Mn(2+) required for ssDNA cleavage activity.</text>
</comment>
<evidence type="ECO:0000256" key="12">
    <source>
        <dbReference type="ARBA" id="ARBA00023211"/>
    </source>
</evidence>
<evidence type="ECO:0000256" key="8">
    <source>
        <dbReference type="ARBA" id="ARBA00022839"/>
    </source>
</evidence>
<evidence type="ECO:0000313" key="15">
    <source>
        <dbReference type="EMBL" id="MFD0960062.1"/>
    </source>
</evidence>
<evidence type="ECO:0000313" key="16">
    <source>
        <dbReference type="Proteomes" id="UP001596989"/>
    </source>
</evidence>
<name>A0ABW3HRB8_9BACL</name>
<dbReference type="GO" id="GO:0016787">
    <property type="term" value="F:hydrolase activity"/>
    <property type="evidence" value="ECO:0007669"/>
    <property type="project" value="UniProtKB-KW"/>
</dbReference>
<comment type="caution">
    <text evidence="15">The sequence shown here is derived from an EMBL/GenBank/DDBJ whole genome shotgun (WGS) entry which is preliminary data.</text>
</comment>
<evidence type="ECO:0000256" key="3">
    <source>
        <dbReference type="ARBA" id="ARBA00012768"/>
    </source>
</evidence>
<evidence type="ECO:0000256" key="13">
    <source>
        <dbReference type="RuleBase" id="RU365022"/>
    </source>
</evidence>
<reference evidence="16" key="1">
    <citation type="journal article" date="2019" name="Int. J. Syst. Evol. Microbiol.">
        <title>The Global Catalogue of Microorganisms (GCM) 10K type strain sequencing project: providing services to taxonomists for standard genome sequencing and annotation.</title>
        <authorList>
            <consortium name="The Broad Institute Genomics Platform"/>
            <consortium name="The Broad Institute Genome Sequencing Center for Infectious Disease"/>
            <person name="Wu L."/>
            <person name="Ma J."/>
        </authorList>
    </citation>
    <scope>NUCLEOTIDE SEQUENCE [LARGE SCALE GENOMIC DNA]</scope>
    <source>
        <strain evidence="16">CCUG 59129</strain>
    </source>
</reference>
<evidence type="ECO:0000256" key="10">
    <source>
        <dbReference type="ARBA" id="ARBA00023014"/>
    </source>
</evidence>
<evidence type="ECO:0000256" key="1">
    <source>
        <dbReference type="ARBA" id="ARBA00001966"/>
    </source>
</evidence>
<evidence type="ECO:0000256" key="4">
    <source>
        <dbReference type="ARBA" id="ARBA00020049"/>
    </source>
</evidence>
<comment type="similarity">
    <text evidence="2 13">Belongs to the CRISPR-associated exonuclease Cas4 family.</text>
</comment>
<comment type="cofactor">
    <cofactor evidence="1">
        <name>[4Fe-4S] cluster</name>
        <dbReference type="ChEBI" id="CHEBI:49883"/>
    </cofactor>
</comment>
<evidence type="ECO:0000259" key="14">
    <source>
        <dbReference type="Pfam" id="PF01930"/>
    </source>
</evidence>
<keyword evidence="7 13" id="KW-0378">Hydrolase</keyword>
<dbReference type="InterPro" id="IPR011604">
    <property type="entry name" value="PDDEXK-like_dom_sf"/>
</dbReference>
<keyword evidence="10 13" id="KW-0411">Iron-sulfur</keyword>
<feature type="domain" description="DUF83" evidence="14">
    <location>
        <begin position="15"/>
        <end position="206"/>
    </location>
</feature>
<organism evidence="15 16">
    <name type="scientific">Paenibacillus chungangensis</name>
    <dbReference type="NCBI Taxonomy" id="696535"/>
    <lineage>
        <taxon>Bacteria</taxon>
        <taxon>Bacillati</taxon>
        <taxon>Bacillota</taxon>
        <taxon>Bacilli</taxon>
        <taxon>Bacillales</taxon>
        <taxon>Paenibacillaceae</taxon>
        <taxon>Paenibacillus</taxon>
    </lineage>
</organism>
<comment type="cofactor">
    <cofactor evidence="13">
        <name>iron-sulfur cluster</name>
        <dbReference type="ChEBI" id="CHEBI:30408"/>
    </cofactor>
</comment>
<dbReference type="Pfam" id="PF01930">
    <property type="entry name" value="Cas_Cas4"/>
    <property type="match status" value="1"/>
</dbReference>
<dbReference type="EMBL" id="JBHTJZ010000012">
    <property type="protein sequence ID" value="MFD0960062.1"/>
    <property type="molecule type" value="Genomic_DNA"/>
</dbReference>
<keyword evidence="12 13" id="KW-0464">Manganese</keyword>
<evidence type="ECO:0000256" key="5">
    <source>
        <dbReference type="ARBA" id="ARBA00022722"/>
    </source>
</evidence>
<dbReference type="InterPro" id="IPR022765">
    <property type="entry name" value="Dna2/Cas4_DUF83"/>
</dbReference>
<keyword evidence="16" id="KW-1185">Reference proteome</keyword>
<keyword evidence="5 13" id="KW-0540">Nuclease</keyword>
<dbReference type="NCBIfam" id="TIGR00372">
    <property type="entry name" value="cas4"/>
    <property type="match status" value="1"/>
</dbReference>
<proteinExistence type="inferred from homology"/>
<dbReference type="PANTHER" id="PTHR36531">
    <property type="entry name" value="CRISPR-ASSOCIATED EXONUCLEASE CAS4"/>
    <property type="match status" value="1"/>
</dbReference>
<evidence type="ECO:0000256" key="9">
    <source>
        <dbReference type="ARBA" id="ARBA00023004"/>
    </source>
</evidence>
<gene>
    <name evidence="15" type="primary">cas4</name>
    <name evidence="15" type="ORF">ACFQ2I_11715</name>
</gene>
<accession>A0ABW3HRB8</accession>
<keyword evidence="6 13" id="KW-0479">Metal-binding</keyword>
<keyword evidence="8 13" id="KW-0269">Exonuclease</keyword>
<sequence length="231" mass="27111">MIVEVESDDDYLMISGIQHYAFCPRQWALIHIEQQWKENVLTTEGNDVHERVDDDNFDETRKDKRIVRRMPLLSEKYRIRGFADVVELNRVDQDASGTIKLEGRDGCWLVKPIEYKRGKPKSDDRDALQLCAQAMCLEEMMHVEITVGEIYYNEIRRREKVELTTALRERVIEVIGHMRELYDSAHTPKAVYKNHCKSCSLFTLCKPKWSQDHARSAAYYVKQAIKEEVEA</sequence>
<dbReference type="PANTHER" id="PTHR36531:SF6">
    <property type="entry name" value="DNA REPLICATION ATP-DEPENDENT HELICASE_NUCLEASE DNA2"/>
    <property type="match status" value="1"/>
</dbReference>
<evidence type="ECO:0000256" key="2">
    <source>
        <dbReference type="ARBA" id="ARBA00009189"/>
    </source>
</evidence>
<keyword evidence="11 13" id="KW-0051">Antiviral defense</keyword>
<protein>
    <recommendedName>
        <fullName evidence="4 13">CRISPR-associated exonuclease Cas4</fullName>
        <ecNumber evidence="3 13">3.1.12.1</ecNumber>
    </recommendedName>
</protein>
<evidence type="ECO:0000256" key="11">
    <source>
        <dbReference type="ARBA" id="ARBA00023118"/>
    </source>
</evidence>